<dbReference type="Proteomes" id="UP000317078">
    <property type="component" value="Unassembled WGS sequence"/>
</dbReference>
<dbReference type="SUPFAM" id="SSF55464">
    <property type="entry name" value="Origin of replication-binding domain, RBD-like"/>
    <property type="match status" value="1"/>
</dbReference>
<dbReference type="InterPro" id="IPR014862">
    <property type="entry name" value="TrwC"/>
</dbReference>
<accession>A0A502G2F4</accession>
<gene>
    <name evidence="2" type="ORF">EAH89_13430</name>
</gene>
<dbReference type="InterPro" id="IPR027417">
    <property type="entry name" value="P-loop_NTPase"/>
</dbReference>
<evidence type="ECO:0000313" key="2">
    <source>
        <dbReference type="EMBL" id="TPG55934.1"/>
    </source>
</evidence>
<dbReference type="Pfam" id="PF13604">
    <property type="entry name" value="AAA_30"/>
    <property type="match status" value="1"/>
</dbReference>
<dbReference type="EMBL" id="RCZP01000011">
    <property type="protein sequence ID" value="TPG55934.1"/>
    <property type="molecule type" value="Genomic_DNA"/>
</dbReference>
<feature type="domain" description="TrwC relaxase" evidence="1">
    <location>
        <begin position="28"/>
        <end position="342"/>
    </location>
</feature>
<dbReference type="Gene3D" id="2.30.30.940">
    <property type="match status" value="1"/>
</dbReference>
<name>A0A502G2F4_9PROT</name>
<dbReference type="Gene3D" id="3.40.50.300">
    <property type="entry name" value="P-loop containing nucleotide triphosphate hydrolases"/>
    <property type="match status" value="2"/>
</dbReference>
<evidence type="ECO:0000313" key="3">
    <source>
        <dbReference type="Proteomes" id="UP000317078"/>
    </source>
</evidence>
<dbReference type="NCBIfam" id="NF041492">
    <property type="entry name" value="MobF"/>
    <property type="match status" value="1"/>
</dbReference>
<dbReference type="Pfam" id="PF08751">
    <property type="entry name" value="TrwC"/>
    <property type="match status" value="1"/>
</dbReference>
<protein>
    <submittedName>
        <fullName evidence="2">Conjugal transfer protein TraA</fullName>
    </submittedName>
</protein>
<dbReference type="SUPFAM" id="SSF52540">
    <property type="entry name" value="P-loop containing nucleoside triphosphate hydrolases"/>
    <property type="match status" value="2"/>
</dbReference>
<reference evidence="2 3" key="1">
    <citation type="journal article" date="2019" name="Environ. Microbiol.">
        <title>Species interactions and distinct microbial communities in high Arctic permafrost affected cryosols are associated with the CH4 and CO2 gas fluxes.</title>
        <authorList>
            <person name="Altshuler I."/>
            <person name="Hamel J."/>
            <person name="Turney S."/>
            <person name="Magnuson E."/>
            <person name="Levesque R."/>
            <person name="Greer C."/>
            <person name="Whyte L.G."/>
        </authorList>
    </citation>
    <scope>NUCLEOTIDE SEQUENCE [LARGE SCALE GENOMIC DNA]</scope>
    <source>
        <strain evidence="2 3">S9.3B</strain>
    </source>
</reference>
<sequence length="1036" mass="111990">MMTFRKLAAASAGKLLRAYFTEGTPETARDPAITPGEHLDPGGRLTAYYTGRDGRAVWRPDMPASIAATLGIDTTRLPKDEALDRLFEAKRADNGEAWSDQKREVSAYDLTLAPHKSVTLAAEFAASPAEGAAIWHAIDRANDATMRFVARELGWARKGKGGAEGADPGAVGWVSFRHHTARPTVTVRDGTEGPTYLAEVPVAGDPHAHIHNALFNAVVTEDGRVGSLDTQRLHARVHEFGGYFQARLAEHLRDLGIRTSYDSQQQAVVLDAIPQEASDLFSKGRRQVERSAKAYAESQGLDWDAMSAEGKFKILAVTGLAARLEKTGKATDREIWRAQAEDIGWKHTTVMEGAERTPLTDAERFDRAYTFAAKHLATEFHTAAVIDHDKLRLYAVRGLIGTGIAGGADDIDQVVALIERRGIQLRGEHVALVAGLSGDKVRVTNSAQVRIEDTLQAEAHRAARDRSGALSAEAITAAIRSSGLDFTRDPEHGAAQRAAIYALGQGGALSMLTGVAGSGKTTLLQPLVAAWHADTRFDAGGREVIGAATAWRQAEALKDAGIRRTVAMSPLVESIASGEFVPTRNTVLVVDEISQVAPRAMLKLLEAQARTGMTIKVLGDREQAQSIEAGDAVELMRRALPVSEQTELLSTVRQTSAEDRQIAGLFRSGKAEDALAMKRDRGDGSARLLGGDQDQVVEQIADFYMARRDVLAAAGSKLGITISAPTNEDVADISRAIRGRMKARGEIGTDEAVLLAIDQRGQTYDLALATGDKVRLFRRTWAAIGDKGGFIGANGDVVTVTERRAEGLVLRDKDGTTGFVEWRRLQDSTTGRFLLGHGHALTIDAAQGITSQEHINALPRGTGGVTSFKGYVAESRARGTSWTMVAEAATFEAIRRGKALGDATPITSEDLWRKVGEDLSQKPYKPLGVDLLREAREAREAAVDTFIRFEQRVQMDEVRGRDFGREARLHRQAEAVRSELPRLMEALDTVIQEFRGGAVTAAEKHLRGIRIEAEVSRRGIEQVATPAKPTASGPGM</sequence>
<dbReference type="AlphaFoldDB" id="A0A502G2F4"/>
<dbReference type="OrthoDB" id="1826980at2"/>
<organism evidence="2 3">
    <name type="scientific">Muricoccus nepalensis</name>
    <dbReference type="NCBI Taxonomy" id="1854500"/>
    <lineage>
        <taxon>Bacteria</taxon>
        <taxon>Pseudomonadati</taxon>
        <taxon>Pseudomonadota</taxon>
        <taxon>Alphaproteobacteria</taxon>
        <taxon>Acetobacterales</taxon>
        <taxon>Roseomonadaceae</taxon>
        <taxon>Muricoccus</taxon>
    </lineage>
</organism>
<proteinExistence type="predicted"/>
<keyword evidence="3" id="KW-1185">Reference proteome</keyword>
<comment type="caution">
    <text evidence="2">The sequence shown here is derived from an EMBL/GenBank/DDBJ whole genome shotgun (WGS) entry which is preliminary data.</text>
</comment>
<evidence type="ECO:0000259" key="1">
    <source>
        <dbReference type="Pfam" id="PF08751"/>
    </source>
</evidence>